<evidence type="ECO:0000256" key="2">
    <source>
        <dbReference type="ARBA" id="ARBA00022448"/>
    </source>
</evidence>
<dbReference type="Pfam" id="PF01741">
    <property type="entry name" value="MscL"/>
    <property type="match status" value="1"/>
</dbReference>
<comment type="function">
    <text evidence="9">Channel that opens in response to stretch forces in the membrane lipid bilayer. May participate in the regulation of osmotic pressure changes within the cell.</text>
</comment>
<dbReference type="SUPFAM" id="SSF81330">
    <property type="entry name" value="Gated mechanosensitive channel"/>
    <property type="match status" value="1"/>
</dbReference>
<dbReference type="RefSeq" id="WP_188767305.1">
    <property type="nucleotide sequence ID" value="NZ_BMKK01000006.1"/>
</dbReference>
<keyword evidence="4 9" id="KW-0812">Transmembrane</keyword>
<evidence type="ECO:0000256" key="6">
    <source>
        <dbReference type="ARBA" id="ARBA00023065"/>
    </source>
</evidence>
<keyword evidence="2 9" id="KW-0813">Transport</keyword>
<dbReference type="PRINTS" id="PR01264">
    <property type="entry name" value="MECHCHANNEL"/>
</dbReference>
<dbReference type="EMBL" id="BMKK01000006">
    <property type="protein sequence ID" value="GGD65640.1"/>
    <property type="molecule type" value="Genomic_DNA"/>
</dbReference>
<evidence type="ECO:0000256" key="1">
    <source>
        <dbReference type="ARBA" id="ARBA00004141"/>
    </source>
</evidence>
<reference evidence="10" key="1">
    <citation type="journal article" date="2014" name="Int. J. Syst. Evol. Microbiol.">
        <title>Complete genome sequence of Corynebacterium casei LMG S-19264T (=DSM 44701T), isolated from a smear-ripened cheese.</title>
        <authorList>
            <consortium name="US DOE Joint Genome Institute (JGI-PGF)"/>
            <person name="Walter F."/>
            <person name="Albersmeier A."/>
            <person name="Kalinowski J."/>
            <person name="Ruckert C."/>
        </authorList>
    </citation>
    <scope>NUCLEOTIDE SEQUENCE</scope>
    <source>
        <strain evidence="10">CGMCC 1.15958</strain>
    </source>
</reference>
<comment type="subunit">
    <text evidence="9">Homopentamer.</text>
</comment>
<sequence length="106" mass="11602">MLKEFKTFISQGNVLDLAVGVIIGGAFGKITTSLVDDIIMPVVGYFLAGVDFKSLALHLGQPDEKGVYPVNIMYGNFIQIVIQFLIVAWVIFLVVKAANKARLTEK</sequence>
<evidence type="ECO:0000256" key="9">
    <source>
        <dbReference type="HAMAP-Rule" id="MF_00115"/>
    </source>
</evidence>
<dbReference type="PANTHER" id="PTHR30266">
    <property type="entry name" value="MECHANOSENSITIVE CHANNEL MSCL"/>
    <property type="match status" value="1"/>
</dbReference>
<keyword evidence="11" id="KW-1185">Reference proteome</keyword>
<evidence type="ECO:0000256" key="3">
    <source>
        <dbReference type="ARBA" id="ARBA00022475"/>
    </source>
</evidence>
<keyword evidence="8 9" id="KW-0407">Ion channel</keyword>
<keyword evidence="7 9" id="KW-0472">Membrane</keyword>
<evidence type="ECO:0000256" key="4">
    <source>
        <dbReference type="ARBA" id="ARBA00022692"/>
    </source>
</evidence>
<evidence type="ECO:0000256" key="5">
    <source>
        <dbReference type="ARBA" id="ARBA00022989"/>
    </source>
</evidence>
<evidence type="ECO:0000256" key="8">
    <source>
        <dbReference type="ARBA" id="ARBA00023303"/>
    </source>
</evidence>
<comment type="caution">
    <text evidence="10">The sequence shown here is derived from an EMBL/GenBank/DDBJ whole genome shotgun (WGS) entry which is preliminary data.</text>
</comment>
<reference evidence="10" key="2">
    <citation type="submission" date="2020-09" db="EMBL/GenBank/DDBJ databases">
        <authorList>
            <person name="Sun Q."/>
            <person name="Zhou Y."/>
        </authorList>
    </citation>
    <scope>NUCLEOTIDE SEQUENCE</scope>
    <source>
        <strain evidence="10">CGMCC 1.15958</strain>
    </source>
</reference>
<dbReference type="HAMAP" id="MF_00115">
    <property type="entry name" value="MscL"/>
    <property type="match status" value="1"/>
</dbReference>
<dbReference type="InterPro" id="IPR001185">
    <property type="entry name" value="MS_channel"/>
</dbReference>
<feature type="transmembrane region" description="Helical" evidence="9">
    <location>
        <begin position="12"/>
        <end position="30"/>
    </location>
</feature>
<dbReference type="Proteomes" id="UP000609064">
    <property type="component" value="Unassembled WGS sequence"/>
</dbReference>
<comment type="similarity">
    <text evidence="9">Belongs to the MscL family.</text>
</comment>
<keyword evidence="5 9" id="KW-1133">Transmembrane helix</keyword>
<dbReference type="AlphaFoldDB" id="A0A916YYC7"/>
<dbReference type="Gene3D" id="1.10.1200.120">
    <property type="entry name" value="Large-conductance mechanosensitive channel, MscL, domain 1"/>
    <property type="match status" value="1"/>
</dbReference>
<comment type="subcellular location">
    <subcellularLocation>
        <location evidence="9">Cell membrane</location>
        <topology evidence="9">Multi-pass membrane protein</topology>
    </subcellularLocation>
    <subcellularLocation>
        <location evidence="1">Membrane</location>
        <topology evidence="1">Multi-pass membrane protein</topology>
    </subcellularLocation>
</comment>
<organism evidence="10 11">
    <name type="scientific">Emticicia aquatilis</name>
    <dbReference type="NCBI Taxonomy" id="1537369"/>
    <lineage>
        <taxon>Bacteria</taxon>
        <taxon>Pseudomonadati</taxon>
        <taxon>Bacteroidota</taxon>
        <taxon>Cytophagia</taxon>
        <taxon>Cytophagales</taxon>
        <taxon>Leadbetterellaceae</taxon>
        <taxon>Emticicia</taxon>
    </lineage>
</organism>
<feature type="transmembrane region" description="Helical" evidence="9">
    <location>
        <begin position="72"/>
        <end position="95"/>
    </location>
</feature>
<protein>
    <recommendedName>
        <fullName evidence="9">Large-conductance mechanosensitive channel</fullName>
    </recommendedName>
</protein>
<proteinExistence type="inferred from homology"/>
<dbReference type="InterPro" id="IPR036019">
    <property type="entry name" value="MscL_channel"/>
</dbReference>
<accession>A0A916YYC7</accession>
<dbReference type="PANTHER" id="PTHR30266:SF2">
    <property type="entry name" value="LARGE-CONDUCTANCE MECHANOSENSITIVE CHANNEL"/>
    <property type="match status" value="1"/>
</dbReference>
<keyword evidence="6 9" id="KW-0406">Ion transport</keyword>
<evidence type="ECO:0000313" key="11">
    <source>
        <dbReference type="Proteomes" id="UP000609064"/>
    </source>
</evidence>
<dbReference type="InterPro" id="IPR037673">
    <property type="entry name" value="MSC/AndL"/>
</dbReference>
<name>A0A916YYC7_9BACT</name>
<keyword evidence="3 9" id="KW-1003">Cell membrane</keyword>
<evidence type="ECO:0000313" key="10">
    <source>
        <dbReference type="EMBL" id="GGD65640.1"/>
    </source>
</evidence>
<dbReference type="GO" id="GO:0005886">
    <property type="term" value="C:plasma membrane"/>
    <property type="evidence" value="ECO:0007669"/>
    <property type="project" value="UniProtKB-SubCell"/>
</dbReference>
<dbReference type="GO" id="GO:0008381">
    <property type="term" value="F:mechanosensitive monoatomic ion channel activity"/>
    <property type="evidence" value="ECO:0007669"/>
    <property type="project" value="UniProtKB-UniRule"/>
</dbReference>
<dbReference type="NCBIfam" id="TIGR00220">
    <property type="entry name" value="mscL"/>
    <property type="match status" value="1"/>
</dbReference>
<evidence type="ECO:0000256" key="7">
    <source>
        <dbReference type="ARBA" id="ARBA00023136"/>
    </source>
</evidence>
<gene>
    <name evidence="9" type="primary">mscL</name>
    <name evidence="10" type="ORF">GCM10011514_32140</name>
</gene>